<dbReference type="AlphaFoldDB" id="A0A9J7N519"/>
<dbReference type="Pfam" id="PF01344">
    <property type="entry name" value="Kelch_1"/>
    <property type="match status" value="1"/>
</dbReference>
<dbReference type="Gene3D" id="2.120.10.80">
    <property type="entry name" value="Kelch-type beta propeller"/>
    <property type="match status" value="1"/>
</dbReference>
<dbReference type="PROSITE" id="PS50097">
    <property type="entry name" value="BTB"/>
    <property type="match status" value="1"/>
</dbReference>
<dbReference type="Gene3D" id="3.30.710.10">
    <property type="entry name" value="Potassium Channel Kv1.1, Chain A"/>
    <property type="match status" value="1"/>
</dbReference>
<name>A0A9J7N519_BRAFL</name>
<dbReference type="SMART" id="SM00225">
    <property type="entry name" value="BTB"/>
    <property type="match status" value="1"/>
</dbReference>
<keyword evidence="2" id="KW-0677">Repeat</keyword>
<sequence>MILSGVYRLDKSLSFNNQDVSFSIFCARYTRQQIVGTGRFFINKMLQEKADDLSDDLDLFFNDKGELQVHRIRHGQRLLQGLRKVNYREPAFTALLKSIEKNLVTLVITEDENGKRLNYPKLQADLGPAITALNESRTTHTLCDVILYVSDTKFHCHRAVLAASSPFFATLLLGEFREGKDEKVRLNDVQSHIVSDLLDYFYTGSLNIRNGNVESLLHAASLFQLSSVVTACCRYLSRQLDSDNCFGILHFAEFYSCKSLVEEARAFAIDNFPDTVRTGEFELLSYDQVLFFLTDERCQWCKESVYEAVMKWTKADTTRLEFLPALLRCADLRLMTEDYFKFNVKHEPLIKNDPECLDIIQEVEEDLFQQRTHRLPAEILVQVGGISGSETAGHEPAKVPYMDCLGPWRCSHAILSDLPVSLVSKNCYLNVLAMDDDIYILASMERCQAEDPREMQFWRYVSSADLWLRLPEPLTFHQGQFGFVAAQGRLYAVGTNMAADKAAECYESFSPRNNRWRRIAPVPHTVEKTVMSSCQGKVVVMGYWEGRHENFYVQTYDSDTGTWEHYEVGSFHSGKPQYQSAVIGSKIYLMPYVVARNCMCAFDTENREFERIPMPVHSHIHGGMTAIGGKMVVIGGKDHLNEYTSSVIELLDPEQGEWLDVGRQVEHLRRSHAAVTIRDCGWIHEKLHKVMQKNRKKYARRESFVAGYELPLTDGEYTVPTC</sequence>
<dbReference type="FunFam" id="1.25.40.420:FF:000001">
    <property type="entry name" value="Kelch-like family member 12"/>
    <property type="match status" value="1"/>
</dbReference>
<reference evidence="4" key="1">
    <citation type="journal article" date="2020" name="Nat. Ecol. Evol.">
        <title>Deeply conserved synteny resolves early events in vertebrate evolution.</title>
        <authorList>
            <person name="Simakov O."/>
            <person name="Marletaz F."/>
            <person name="Yue J.X."/>
            <person name="O'Connell B."/>
            <person name="Jenkins J."/>
            <person name="Brandt A."/>
            <person name="Calef R."/>
            <person name="Tung C.H."/>
            <person name="Huang T.K."/>
            <person name="Schmutz J."/>
            <person name="Satoh N."/>
            <person name="Yu J.K."/>
            <person name="Putnam N.H."/>
            <person name="Green R.E."/>
            <person name="Rokhsar D.S."/>
        </authorList>
    </citation>
    <scope>NUCLEOTIDE SEQUENCE [LARGE SCALE GENOMIC DNA]</scope>
    <source>
        <strain evidence="4">S238N-H82</strain>
    </source>
</reference>
<dbReference type="GO" id="GO:0031463">
    <property type="term" value="C:Cul3-RING ubiquitin ligase complex"/>
    <property type="evidence" value="ECO:0000318"/>
    <property type="project" value="GO_Central"/>
</dbReference>
<dbReference type="SMART" id="SM00875">
    <property type="entry name" value="BACK"/>
    <property type="match status" value="1"/>
</dbReference>
<dbReference type="Proteomes" id="UP000001554">
    <property type="component" value="Chromosome 11"/>
</dbReference>
<dbReference type="SUPFAM" id="SSF54695">
    <property type="entry name" value="POZ domain"/>
    <property type="match status" value="1"/>
</dbReference>
<evidence type="ECO:0000313" key="5">
    <source>
        <dbReference type="RefSeq" id="XP_035691866.1"/>
    </source>
</evidence>
<dbReference type="KEGG" id="bfo:118426517"/>
<dbReference type="PANTHER" id="PTHR24412:SF497">
    <property type="entry name" value="KELCH-LIKE PROTEIN 18"/>
    <property type="match status" value="1"/>
</dbReference>
<dbReference type="GO" id="GO:0043161">
    <property type="term" value="P:proteasome-mediated ubiquitin-dependent protein catabolic process"/>
    <property type="evidence" value="ECO:0000318"/>
    <property type="project" value="GO_Central"/>
</dbReference>
<keyword evidence="4" id="KW-1185">Reference proteome</keyword>
<dbReference type="Pfam" id="PF07707">
    <property type="entry name" value="BACK"/>
    <property type="match status" value="1"/>
</dbReference>
<dbReference type="OrthoDB" id="2311693at2759"/>
<evidence type="ECO:0000256" key="2">
    <source>
        <dbReference type="ARBA" id="ARBA00022737"/>
    </source>
</evidence>
<feature type="domain" description="BTB" evidence="3">
    <location>
        <begin position="143"/>
        <end position="210"/>
    </location>
</feature>
<dbReference type="PANTHER" id="PTHR24412">
    <property type="entry name" value="KELCH PROTEIN"/>
    <property type="match status" value="1"/>
</dbReference>
<dbReference type="InterPro" id="IPR015915">
    <property type="entry name" value="Kelch-typ_b-propeller"/>
</dbReference>
<evidence type="ECO:0000256" key="1">
    <source>
        <dbReference type="ARBA" id="ARBA00022441"/>
    </source>
</evidence>
<dbReference type="InterPro" id="IPR006652">
    <property type="entry name" value="Kelch_1"/>
</dbReference>
<dbReference type="InterPro" id="IPR011333">
    <property type="entry name" value="SKP1/BTB/POZ_sf"/>
</dbReference>
<keyword evidence="1" id="KW-0880">Kelch repeat</keyword>
<dbReference type="Pfam" id="PF00651">
    <property type="entry name" value="BTB"/>
    <property type="match status" value="1"/>
</dbReference>
<evidence type="ECO:0000259" key="3">
    <source>
        <dbReference type="PROSITE" id="PS50097"/>
    </source>
</evidence>
<gene>
    <name evidence="5" type="primary">LOC118426517</name>
</gene>
<dbReference type="InterPro" id="IPR011705">
    <property type="entry name" value="BACK"/>
</dbReference>
<evidence type="ECO:0000313" key="4">
    <source>
        <dbReference type="Proteomes" id="UP000001554"/>
    </source>
</evidence>
<dbReference type="SUPFAM" id="SSF117281">
    <property type="entry name" value="Kelch motif"/>
    <property type="match status" value="1"/>
</dbReference>
<dbReference type="InterPro" id="IPR000210">
    <property type="entry name" value="BTB/POZ_dom"/>
</dbReference>
<dbReference type="Gene3D" id="1.25.40.420">
    <property type="match status" value="1"/>
</dbReference>
<reference evidence="5" key="2">
    <citation type="submission" date="2025-08" db="UniProtKB">
        <authorList>
            <consortium name="RefSeq"/>
        </authorList>
    </citation>
    <scope>IDENTIFICATION</scope>
    <source>
        <strain evidence="5">S238N-H82</strain>
        <tissue evidence="5">Testes</tissue>
    </source>
</reference>
<dbReference type="GeneID" id="118426517"/>
<protein>
    <submittedName>
        <fullName evidence="5">Kelch-like protein 21 isoform X1</fullName>
    </submittedName>
</protein>
<accession>A0A9J7N519</accession>
<dbReference type="GO" id="GO:1990756">
    <property type="term" value="F:ubiquitin-like ligase-substrate adaptor activity"/>
    <property type="evidence" value="ECO:0000318"/>
    <property type="project" value="GO_Central"/>
</dbReference>
<dbReference type="GO" id="GO:0005737">
    <property type="term" value="C:cytoplasm"/>
    <property type="evidence" value="ECO:0000318"/>
    <property type="project" value="GO_Central"/>
</dbReference>
<proteinExistence type="predicted"/>
<organism evidence="4 5">
    <name type="scientific">Branchiostoma floridae</name>
    <name type="common">Florida lancelet</name>
    <name type="synonym">Amphioxus</name>
    <dbReference type="NCBI Taxonomy" id="7739"/>
    <lineage>
        <taxon>Eukaryota</taxon>
        <taxon>Metazoa</taxon>
        <taxon>Chordata</taxon>
        <taxon>Cephalochordata</taxon>
        <taxon>Leptocardii</taxon>
        <taxon>Amphioxiformes</taxon>
        <taxon>Branchiostomatidae</taxon>
        <taxon>Branchiostoma</taxon>
    </lineage>
</organism>
<dbReference type="RefSeq" id="XP_035691866.1">
    <property type="nucleotide sequence ID" value="XM_035835973.1"/>
</dbReference>